<sequence length="65" mass="7286">MINKKMKRVKLGHWYVTPGKGGSLSKGKTHCGCSMCTTKTKVLGYPKNQLSRIIAMKKEIQGYKI</sequence>
<dbReference type="Proteomes" id="UP001229346">
    <property type="component" value="Unassembled WGS sequence"/>
</dbReference>
<keyword evidence="2" id="KW-1185">Reference proteome</keyword>
<evidence type="ECO:0000313" key="2">
    <source>
        <dbReference type="Proteomes" id="UP001229346"/>
    </source>
</evidence>
<evidence type="ECO:0000313" key="1">
    <source>
        <dbReference type="EMBL" id="MDQ0114045.1"/>
    </source>
</evidence>
<protein>
    <submittedName>
        <fullName evidence="1">Uncharacterized protein</fullName>
    </submittedName>
</protein>
<reference evidence="1 2" key="1">
    <citation type="submission" date="2023-07" db="EMBL/GenBank/DDBJ databases">
        <title>Sorghum-associated microbial communities from plants grown in Nebraska, USA.</title>
        <authorList>
            <person name="Schachtman D."/>
        </authorList>
    </citation>
    <scope>NUCLEOTIDE SEQUENCE [LARGE SCALE GENOMIC DNA]</scope>
    <source>
        <strain evidence="1 2">CC482</strain>
    </source>
</reference>
<accession>A0ABT9U335</accession>
<comment type="caution">
    <text evidence="1">The sequence shown here is derived from an EMBL/GenBank/DDBJ whole genome shotgun (WGS) entry which is preliminary data.</text>
</comment>
<gene>
    <name evidence="1" type="ORF">J2T15_003488</name>
</gene>
<organism evidence="1 2">
    <name type="scientific">Paenibacillus harenae</name>
    <dbReference type="NCBI Taxonomy" id="306543"/>
    <lineage>
        <taxon>Bacteria</taxon>
        <taxon>Bacillati</taxon>
        <taxon>Bacillota</taxon>
        <taxon>Bacilli</taxon>
        <taxon>Bacillales</taxon>
        <taxon>Paenibacillaceae</taxon>
        <taxon>Paenibacillus</taxon>
    </lineage>
</organism>
<name>A0ABT9U335_PAEHA</name>
<dbReference type="EMBL" id="JAUSSU010000006">
    <property type="protein sequence ID" value="MDQ0114045.1"/>
    <property type="molecule type" value="Genomic_DNA"/>
</dbReference>
<proteinExistence type="predicted"/>